<sequence length="498" mass="54676">MAEHEQEVFLPQEIDEQIDEYLDNKFTEDGQLDRTAQAAVHALHRHFAPAEQDSALQRVWLRLEQTQMTQARQRRTLALHPKGRRYRMLQGAPSHTRFDPLAHKLNLLAAVICVLLLTASMLVLFRLASTAHSGLPGSPANAGDSGGKQMMFVLGDNALYRLDMQTHKSIWQFQVPGGRIASGEQIIGTTCFIAGTVNDQDKLYALDIASGKIRWKLDLATHLMYYNTFLVSYNDTLYLPQVKQGSSVVQALALANGAKKWEYTLQGDKVNLLAAADGAVYGENGSQGELFALRADDGHVLWQKKVPEAGGQVERGFIVNGVLALTITSGRIEGYSTANGTKLWSHTLDGSLTGYGTTLVNGAIYVNTNRQPNQGNSIYAFSAKDGAQLWHYVDSSTSGSSYPTVTERGVYFYRYSDGHDGQTLVALDASNGKQRWTYGIHDPLTVEYPPAADNARVYLSLPDNLIKIVRATDGKSLDSFKAPGGVDPNNRVLLQVLG</sequence>
<keyword evidence="4" id="KW-1185">Reference proteome</keyword>
<organism evidence="3 4">
    <name type="scientific">Ktedonosporobacter rubrisoli</name>
    <dbReference type="NCBI Taxonomy" id="2509675"/>
    <lineage>
        <taxon>Bacteria</taxon>
        <taxon>Bacillati</taxon>
        <taxon>Chloroflexota</taxon>
        <taxon>Ktedonobacteria</taxon>
        <taxon>Ktedonobacterales</taxon>
        <taxon>Ktedonosporobacteraceae</taxon>
        <taxon>Ktedonosporobacter</taxon>
    </lineage>
</organism>
<evidence type="ECO:0000313" key="3">
    <source>
        <dbReference type="EMBL" id="QBD79606.1"/>
    </source>
</evidence>
<accession>A0A4P6JX52</accession>
<dbReference type="KEGG" id="kbs:EPA93_27965"/>
<gene>
    <name evidence="3" type="ORF">EPA93_27965</name>
</gene>
<keyword evidence="1" id="KW-1133">Transmembrane helix</keyword>
<dbReference type="Pfam" id="PF13360">
    <property type="entry name" value="PQQ_2"/>
    <property type="match status" value="1"/>
</dbReference>
<dbReference type="RefSeq" id="WP_129890672.1">
    <property type="nucleotide sequence ID" value="NZ_CP035758.1"/>
</dbReference>
<feature type="domain" description="Pyrrolo-quinoline quinone repeat" evidence="2">
    <location>
        <begin position="288"/>
        <end position="460"/>
    </location>
</feature>
<dbReference type="InterPro" id="IPR015943">
    <property type="entry name" value="WD40/YVTN_repeat-like_dom_sf"/>
</dbReference>
<dbReference type="InterPro" id="IPR002372">
    <property type="entry name" value="PQQ_rpt_dom"/>
</dbReference>
<dbReference type="InterPro" id="IPR018391">
    <property type="entry name" value="PQQ_b-propeller_rpt"/>
</dbReference>
<evidence type="ECO:0000313" key="4">
    <source>
        <dbReference type="Proteomes" id="UP000290365"/>
    </source>
</evidence>
<keyword evidence="1" id="KW-0812">Transmembrane</keyword>
<dbReference type="PANTHER" id="PTHR34512:SF30">
    <property type="entry name" value="OUTER MEMBRANE PROTEIN ASSEMBLY FACTOR BAMB"/>
    <property type="match status" value="1"/>
</dbReference>
<dbReference type="Proteomes" id="UP000290365">
    <property type="component" value="Chromosome"/>
</dbReference>
<keyword evidence="1" id="KW-0472">Membrane</keyword>
<dbReference type="Gene3D" id="2.130.10.10">
    <property type="entry name" value="YVTN repeat-like/Quinoprotein amine dehydrogenase"/>
    <property type="match status" value="2"/>
</dbReference>
<evidence type="ECO:0000259" key="2">
    <source>
        <dbReference type="Pfam" id="PF13360"/>
    </source>
</evidence>
<name>A0A4P6JX52_KTERU</name>
<dbReference type="SUPFAM" id="SSF50998">
    <property type="entry name" value="Quinoprotein alcohol dehydrogenase-like"/>
    <property type="match status" value="2"/>
</dbReference>
<proteinExistence type="predicted"/>
<dbReference type="InterPro" id="IPR011047">
    <property type="entry name" value="Quinoprotein_ADH-like_sf"/>
</dbReference>
<dbReference type="SMART" id="SM00564">
    <property type="entry name" value="PQQ"/>
    <property type="match status" value="6"/>
</dbReference>
<protein>
    <recommendedName>
        <fullName evidence="2">Pyrrolo-quinoline quinone repeat domain-containing protein</fullName>
    </recommendedName>
</protein>
<dbReference type="EMBL" id="CP035758">
    <property type="protein sequence ID" value="QBD79606.1"/>
    <property type="molecule type" value="Genomic_DNA"/>
</dbReference>
<dbReference type="OrthoDB" id="138237at2"/>
<dbReference type="PANTHER" id="PTHR34512">
    <property type="entry name" value="CELL SURFACE PROTEIN"/>
    <property type="match status" value="1"/>
</dbReference>
<evidence type="ECO:0000256" key="1">
    <source>
        <dbReference type="SAM" id="Phobius"/>
    </source>
</evidence>
<dbReference type="AlphaFoldDB" id="A0A4P6JX52"/>
<feature type="transmembrane region" description="Helical" evidence="1">
    <location>
        <begin position="107"/>
        <end position="128"/>
    </location>
</feature>
<reference evidence="3 4" key="1">
    <citation type="submission" date="2019-01" db="EMBL/GenBank/DDBJ databases">
        <title>Ktedonosporobacter rubrisoli SCAWS-G2.</title>
        <authorList>
            <person name="Huang Y."/>
            <person name="Yan B."/>
        </authorList>
    </citation>
    <scope>NUCLEOTIDE SEQUENCE [LARGE SCALE GENOMIC DNA]</scope>
    <source>
        <strain evidence="3 4">SCAWS-G2</strain>
    </source>
</reference>